<dbReference type="InterPro" id="IPR001347">
    <property type="entry name" value="SIS_dom"/>
</dbReference>
<protein>
    <submittedName>
        <fullName evidence="2">Sugar isomerase domain-containing protein</fullName>
    </submittedName>
</protein>
<dbReference type="SUPFAM" id="SSF53697">
    <property type="entry name" value="SIS domain"/>
    <property type="match status" value="1"/>
</dbReference>
<dbReference type="EMBL" id="QZKU01000133">
    <property type="protein sequence ID" value="RJP15632.1"/>
    <property type="molecule type" value="Genomic_DNA"/>
</dbReference>
<dbReference type="Gene3D" id="3.40.50.10490">
    <property type="entry name" value="Glucose-6-phosphate isomerase like protein, domain 1"/>
    <property type="match status" value="1"/>
</dbReference>
<dbReference type="CDD" id="cd05013">
    <property type="entry name" value="SIS_RpiR"/>
    <property type="match status" value="1"/>
</dbReference>
<evidence type="ECO:0000313" key="3">
    <source>
        <dbReference type="Proteomes" id="UP000265882"/>
    </source>
</evidence>
<proteinExistence type="predicted"/>
<dbReference type="Pfam" id="PF13580">
    <property type="entry name" value="SIS_2"/>
    <property type="match status" value="1"/>
</dbReference>
<feature type="domain" description="SIS" evidence="1">
    <location>
        <begin position="32"/>
        <end position="213"/>
    </location>
</feature>
<sequence>MHEEIYINRLMDLLGRLLKDQRAEIDAAVDIIANALMNDGVIHLFGTGHSSLIAQEAFMRAGGLLPVNAILDERILLSGGSLNSTINEKQEGLAAEILSGHQVRSTDAGIVISNSGRNAAPVEMALEMKKAGIRVIAITSIVHSESVASAAPGGKKLMDVADVVLDNYAPYGDAVVRIPELDSAMGAASTVTGAALINSIFILAAEKMLSKGSRPLALPSGNMADADYTRIQAAMAELAGRIKYI</sequence>
<evidence type="ECO:0000259" key="1">
    <source>
        <dbReference type="PROSITE" id="PS51464"/>
    </source>
</evidence>
<accession>A0A3A4N8A4</accession>
<dbReference type="InterPro" id="IPR035472">
    <property type="entry name" value="RpiR-like_SIS"/>
</dbReference>
<dbReference type="AlphaFoldDB" id="A0A3A4N8A4"/>
<dbReference type="InterPro" id="IPR050099">
    <property type="entry name" value="SIS_GmhA/DiaA_subfam"/>
</dbReference>
<reference evidence="2 3" key="1">
    <citation type="journal article" date="2017" name="ISME J.">
        <title>Energy and carbon metabolisms in a deep terrestrial subsurface fluid microbial community.</title>
        <authorList>
            <person name="Momper L."/>
            <person name="Jungbluth S.P."/>
            <person name="Lee M.D."/>
            <person name="Amend J.P."/>
        </authorList>
    </citation>
    <scope>NUCLEOTIDE SEQUENCE [LARGE SCALE GENOMIC DNA]</scope>
    <source>
        <strain evidence="2">SURF_5</strain>
    </source>
</reference>
<gene>
    <name evidence="2" type="ORF">C4520_20030</name>
</gene>
<organism evidence="2 3">
    <name type="scientific">Abyssobacteria bacterium (strain SURF_5)</name>
    <dbReference type="NCBI Taxonomy" id="2093360"/>
    <lineage>
        <taxon>Bacteria</taxon>
        <taxon>Pseudomonadati</taxon>
        <taxon>Candidatus Hydrogenedentota</taxon>
        <taxon>Candidatus Abyssobacteria</taxon>
    </lineage>
</organism>
<dbReference type="PANTHER" id="PTHR30390">
    <property type="entry name" value="SEDOHEPTULOSE 7-PHOSPHATE ISOMERASE / DNAA INITIATOR-ASSOCIATING FACTOR FOR REPLICATION INITIATION"/>
    <property type="match status" value="1"/>
</dbReference>
<dbReference type="GO" id="GO:0097367">
    <property type="term" value="F:carbohydrate derivative binding"/>
    <property type="evidence" value="ECO:0007669"/>
    <property type="project" value="InterPro"/>
</dbReference>
<dbReference type="PANTHER" id="PTHR30390:SF7">
    <property type="entry name" value="PHOSPHOHEPTOSE ISOMERASE"/>
    <property type="match status" value="1"/>
</dbReference>
<dbReference type="Proteomes" id="UP000265882">
    <property type="component" value="Unassembled WGS sequence"/>
</dbReference>
<dbReference type="GO" id="GO:0016853">
    <property type="term" value="F:isomerase activity"/>
    <property type="evidence" value="ECO:0007669"/>
    <property type="project" value="UniProtKB-KW"/>
</dbReference>
<name>A0A3A4N8A4_ABYX5</name>
<keyword evidence="2" id="KW-0413">Isomerase</keyword>
<evidence type="ECO:0000313" key="2">
    <source>
        <dbReference type="EMBL" id="RJP15632.1"/>
    </source>
</evidence>
<dbReference type="NCBIfam" id="NF002805">
    <property type="entry name" value="PRK02947.1"/>
    <property type="match status" value="1"/>
</dbReference>
<comment type="caution">
    <text evidence="2">The sequence shown here is derived from an EMBL/GenBank/DDBJ whole genome shotgun (WGS) entry which is preliminary data.</text>
</comment>
<dbReference type="InterPro" id="IPR046348">
    <property type="entry name" value="SIS_dom_sf"/>
</dbReference>
<dbReference type="PROSITE" id="PS51464">
    <property type="entry name" value="SIS"/>
    <property type="match status" value="1"/>
</dbReference>
<dbReference type="GO" id="GO:1901135">
    <property type="term" value="P:carbohydrate derivative metabolic process"/>
    <property type="evidence" value="ECO:0007669"/>
    <property type="project" value="InterPro"/>
</dbReference>